<dbReference type="Proteomes" id="UP001320148">
    <property type="component" value="Chromosome"/>
</dbReference>
<keyword evidence="3" id="KW-1185">Reference proteome</keyword>
<keyword evidence="1" id="KW-1133">Transmembrane helix</keyword>
<proteinExistence type="predicted"/>
<accession>A0ABM7P9W9</accession>
<feature type="transmembrane region" description="Helical" evidence="1">
    <location>
        <begin position="36"/>
        <end position="54"/>
    </location>
</feature>
<name>A0ABM7P9W9_9BACT</name>
<organism evidence="2 3">
    <name type="scientific">Desulfoluna limicola</name>
    <dbReference type="NCBI Taxonomy" id="2810562"/>
    <lineage>
        <taxon>Bacteria</taxon>
        <taxon>Pseudomonadati</taxon>
        <taxon>Thermodesulfobacteriota</taxon>
        <taxon>Desulfobacteria</taxon>
        <taxon>Desulfobacterales</taxon>
        <taxon>Desulfolunaceae</taxon>
        <taxon>Desulfoluna</taxon>
    </lineage>
</organism>
<dbReference type="EMBL" id="AP024488">
    <property type="protein sequence ID" value="BCS94402.1"/>
    <property type="molecule type" value="Genomic_DNA"/>
</dbReference>
<reference evidence="2 3" key="1">
    <citation type="submission" date="2021-02" db="EMBL/GenBank/DDBJ databases">
        <title>Complete genome of Desulfoluna sp. strain ASN36.</title>
        <authorList>
            <person name="Takahashi A."/>
            <person name="Kojima H."/>
            <person name="Fukui M."/>
        </authorList>
    </citation>
    <scope>NUCLEOTIDE SEQUENCE [LARGE SCALE GENOMIC DNA]</scope>
    <source>
        <strain evidence="2 3">ASN36</strain>
    </source>
</reference>
<evidence type="ECO:0000313" key="2">
    <source>
        <dbReference type="EMBL" id="BCS94402.1"/>
    </source>
</evidence>
<dbReference type="RefSeq" id="WP_236890719.1">
    <property type="nucleotide sequence ID" value="NZ_AP024488.1"/>
</dbReference>
<feature type="transmembrane region" description="Helical" evidence="1">
    <location>
        <begin position="6"/>
        <end position="24"/>
    </location>
</feature>
<keyword evidence="1" id="KW-0472">Membrane</keyword>
<gene>
    <name evidence="2" type="ORF">DSLASN_00340</name>
</gene>
<sequence>MSVFEIVMLICFGFAWPASIWKSWTSRNNAGKSLHFLCIILVGYAAGITHKFLYSNDAVIILYCINAVMVTTDIALWFRNGRLMKEDDSGQDFASHQGVHG</sequence>
<evidence type="ECO:0000313" key="3">
    <source>
        <dbReference type="Proteomes" id="UP001320148"/>
    </source>
</evidence>
<evidence type="ECO:0008006" key="4">
    <source>
        <dbReference type="Google" id="ProtNLM"/>
    </source>
</evidence>
<feature type="transmembrane region" description="Helical" evidence="1">
    <location>
        <begin position="60"/>
        <end position="78"/>
    </location>
</feature>
<evidence type="ECO:0000256" key="1">
    <source>
        <dbReference type="SAM" id="Phobius"/>
    </source>
</evidence>
<protein>
    <recommendedName>
        <fullName evidence="4">PQ loop repeat protein</fullName>
    </recommendedName>
</protein>
<keyword evidence="1" id="KW-0812">Transmembrane</keyword>